<evidence type="ECO:0000313" key="1">
    <source>
        <dbReference type="EMBL" id="GFD20638.1"/>
    </source>
</evidence>
<dbReference type="EMBL" id="BKCJ011323695">
    <property type="protein sequence ID" value="GFD20638.1"/>
    <property type="molecule type" value="Genomic_DNA"/>
</dbReference>
<feature type="non-terminal residue" evidence="1">
    <location>
        <position position="54"/>
    </location>
</feature>
<organism evidence="1">
    <name type="scientific">Tanacetum cinerariifolium</name>
    <name type="common">Dalmatian daisy</name>
    <name type="synonym">Chrysanthemum cinerariifolium</name>
    <dbReference type="NCBI Taxonomy" id="118510"/>
    <lineage>
        <taxon>Eukaryota</taxon>
        <taxon>Viridiplantae</taxon>
        <taxon>Streptophyta</taxon>
        <taxon>Embryophyta</taxon>
        <taxon>Tracheophyta</taxon>
        <taxon>Spermatophyta</taxon>
        <taxon>Magnoliopsida</taxon>
        <taxon>eudicotyledons</taxon>
        <taxon>Gunneridae</taxon>
        <taxon>Pentapetalae</taxon>
        <taxon>asterids</taxon>
        <taxon>campanulids</taxon>
        <taxon>Asterales</taxon>
        <taxon>Asteraceae</taxon>
        <taxon>Asteroideae</taxon>
        <taxon>Anthemideae</taxon>
        <taxon>Anthemidinae</taxon>
        <taxon>Tanacetum</taxon>
    </lineage>
</organism>
<gene>
    <name evidence="1" type="ORF">Tci_892607</name>
</gene>
<name>A0A699UHB4_TANCI</name>
<protein>
    <submittedName>
        <fullName evidence="1">Uncharacterized protein</fullName>
    </submittedName>
</protein>
<sequence>MSRDVITVGSTMRIPLLYRGEYSQWREQFMNYLEEQTDGEAMINSIQNGDQPLH</sequence>
<accession>A0A699UHB4</accession>
<comment type="caution">
    <text evidence="1">The sequence shown here is derived from an EMBL/GenBank/DDBJ whole genome shotgun (WGS) entry which is preliminary data.</text>
</comment>
<proteinExistence type="predicted"/>
<reference evidence="1" key="1">
    <citation type="journal article" date="2019" name="Sci. Rep.">
        <title>Draft genome of Tanacetum cinerariifolium, the natural source of mosquito coil.</title>
        <authorList>
            <person name="Yamashiro T."/>
            <person name="Shiraishi A."/>
            <person name="Satake H."/>
            <person name="Nakayama K."/>
        </authorList>
    </citation>
    <scope>NUCLEOTIDE SEQUENCE</scope>
</reference>
<dbReference type="AlphaFoldDB" id="A0A699UHB4"/>